<sequence>MRFLLDTNILIPLEDSNIPLPPGLANFVRLAQEHGHTLVFHPASEEDINRDRNADRRIRTRDRLEQYTRLDGILDCPWNTPETSPNDACDNAILYALESDAARYLITEDREIHKKAISRNISDRVYGIQAAEDFLRRLYEPGSVQLPNIKDVPLHSLTHLLGDEFFDSLREDYQFDTWFRHHASEGRRAWVYWIEPEKLGALCIFARKVNDDLTGRGEILPGASLKLCTFKVGEGCRGRKIGELFLKAAFRHATEHGLENIFIHGNPDKQAILFELLSDFGFTEFGQYDDDVVYVKPHPLVAPDDSTGDLSAFEYCRKYFPHFRQDSRVRKFIIPIRPEYHRILFSDYVSPVDPPQMTLFDSTHTASNAIKQAYLCHAKLGKVSPGDIVLFYRSTDEMAVTSLGIVEQYETLENANEIVDRVRRRTVYSMTEIEDMARKPTKVMLFRLVKHFTYPPSFEWLKQNRVVNGNIQTIREIDDDAYQRLISQAA</sequence>
<reference evidence="2 3" key="1">
    <citation type="submission" date="2016-02" db="EMBL/GenBank/DDBJ databases">
        <authorList>
            <person name="Wen L."/>
            <person name="He K."/>
            <person name="Yang H."/>
        </authorList>
    </citation>
    <scope>NUCLEOTIDE SEQUENCE [LARGE SCALE GENOMIC DNA]</scope>
    <source>
        <strain evidence="2">ShG14-8</strain>
    </source>
</reference>
<dbReference type="EMBL" id="LSLI01000054">
    <property type="protein sequence ID" value="KXS31820.1"/>
    <property type="molecule type" value="Genomic_DNA"/>
</dbReference>
<reference evidence="2 3" key="2">
    <citation type="submission" date="2016-03" db="EMBL/GenBank/DDBJ databases">
        <title>New uncultured bacterium of the family Gallionellaceae from acid mine drainage: description and reconstruction of genome based on metagenomic analysis of microbial community.</title>
        <authorList>
            <person name="Kadnikov V."/>
            <person name="Ivasenko D."/>
            <person name="Beletsky A."/>
            <person name="Mardanov A."/>
            <person name="Danilova E."/>
            <person name="Pimenov N."/>
            <person name="Karnachuk O."/>
            <person name="Ravin N."/>
        </authorList>
    </citation>
    <scope>NUCLEOTIDE SEQUENCE [LARGE SCALE GENOMIC DNA]</scope>
    <source>
        <strain evidence="2">ShG14-8</strain>
    </source>
</reference>
<protein>
    <recommendedName>
        <fullName evidence="1">N-acetyltransferase domain-containing protein</fullName>
    </recommendedName>
</protein>
<dbReference type="Pfam" id="PF00583">
    <property type="entry name" value="Acetyltransf_1"/>
    <property type="match status" value="1"/>
</dbReference>
<dbReference type="InterPro" id="IPR000182">
    <property type="entry name" value="GNAT_dom"/>
</dbReference>
<name>A0A139BS56_9PROT</name>
<dbReference type="InterPro" id="IPR016181">
    <property type="entry name" value="Acyl_CoA_acyltransferase"/>
</dbReference>
<dbReference type="PROSITE" id="PS51186">
    <property type="entry name" value="GNAT"/>
    <property type="match status" value="1"/>
</dbReference>
<dbReference type="GO" id="GO:0016747">
    <property type="term" value="F:acyltransferase activity, transferring groups other than amino-acyl groups"/>
    <property type="evidence" value="ECO:0007669"/>
    <property type="project" value="InterPro"/>
</dbReference>
<dbReference type="Gene3D" id="3.40.630.30">
    <property type="match status" value="1"/>
</dbReference>
<evidence type="ECO:0000259" key="1">
    <source>
        <dbReference type="PROSITE" id="PS51186"/>
    </source>
</evidence>
<comment type="caution">
    <text evidence="2">The sequence shown here is derived from an EMBL/GenBank/DDBJ whole genome shotgun (WGS) entry which is preliminary data.</text>
</comment>
<evidence type="ECO:0000313" key="3">
    <source>
        <dbReference type="Proteomes" id="UP000070578"/>
    </source>
</evidence>
<dbReference type="AlphaFoldDB" id="A0A139BS56"/>
<dbReference type="SUPFAM" id="SSF55729">
    <property type="entry name" value="Acyl-CoA N-acyltransferases (Nat)"/>
    <property type="match status" value="1"/>
</dbReference>
<organism evidence="2 3">
    <name type="scientific">Candidatus Gallionella acididurans</name>
    <dbReference type="NCBI Taxonomy" id="1796491"/>
    <lineage>
        <taxon>Bacteria</taxon>
        <taxon>Pseudomonadati</taxon>
        <taxon>Pseudomonadota</taxon>
        <taxon>Betaproteobacteria</taxon>
        <taxon>Nitrosomonadales</taxon>
        <taxon>Gallionellaceae</taxon>
        <taxon>Gallionella</taxon>
    </lineage>
</organism>
<gene>
    <name evidence="2" type="ORF">AWT59_2036</name>
</gene>
<dbReference type="PATRIC" id="fig|1796491.3.peg.2218"/>
<dbReference type="Proteomes" id="UP000070578">
    <property type="component" value="Unassembled WGS sequence"/>
</dbReference>
<accession>A0A139BS56</accession>
<proteinExistence type="predicted"/>
<feature type="domain" description="N-acetyltransferase" evidence="1">
    <location>
        <begin position="152"/>
        <end position="299"/>
    </location>
</feature>
<evidence type="ECO:0000313" key="2">
    <source>
        <dbReference type="EMBL" id="KXS31820.1"/>
    </source>
</evidence>